<proteinExistence type="inferred from homology"/>
<evidence type="ECO:0000256" key="7">
    <source>
        <dbReference type="ARBA" id="ARBA00023136"/>
    </source>
</evidence>
<keyword evidence="3 8" id="KW-0813">Transport</keyword>
<name>A0A660S9C6_UNCT6</name>
<keyword evidence="8" id="KW-0406">Ion transport</keyword>
<dbReference type="InterPro" id="IPR002523">
    <property type="entry name" value="MgTranspt_CorA/ZnTranspt_ZntB"/>
</dbReference>
<dbReference type="FunFam" id="1.20.58.340:FF:000012">
    <property type="entry name" value="Magnesium transport protein CorA"/>
    <property type="match status" value="1"/>
</dbReference>
<dbReference type="CDD" id="cd12828">
    <property type="entry name" value="TmCorA-like_1"/>
    <property type="match status" value="1"/>
</dbReference>
<dbReference type="AlphaFoldDB" id="A0A660S9C6"/>
<dbReference type="GO" id="GO:0005886">
    <property type="term" value="C:plasma membrane"/>
    <property type="evidence" value="ECO:0007669"/>
    <property type="project" value="UniProtKB-SubCell"/>
</dbReference>
<evidence type="ECO:0000256" key="8">
    <source>
        <dbReference type="RuleBase" id="RU362010"/>
    </source>
</evidence>
<dbReference type="InterPro" id="IPR004488">
    <property type="entry name" value="Mg/Co-transport_prot_CorA"/>
</dbReference>
<keyword evidence="7 8" id="KW-0472">Membrane</keyword>
<evidence type="ECO:0000256" key="1">
    <source>
        <dbReference type="ARBA" id="ARBA00004651"/>
    </source>
</evidence>
<keyword evidence="4 8" id="KW-1003">Cell membrane</keyword>
<accession>A0A660S9C6</accession>
<dbReference type="PANTHER" id="PTHR46494">
    <property type="entry name" value="CORA FAMILY METAL ION TRANSPORTER (EUROFUNG)"/>
    <property type="match status" value="1"/>
</dbReference>
<dbReference type="SUPFAM" id="SSF144083">
    <property type="entry name" value="Magnesium transport protein CorA, transmembrane region"/>
    <property type="match status" value="1"/>
</dbReference>
<comment type="caution">
    <text evidence="9">The sequence shown here is derived from an EMBL/GenBank/DDBJ whole genome shotgun (WGS) entry which is preliminary data.</text>
</comment>
<evidence type="ECO:0000313" key="9">
    <source>
        <dbReference type="EMBL" id="RKX67051.1"/>
    </source>
</evidence>
<evidence type="ECO:0000256" key="2">
    <source>
        <dbReference type="ARBA" id="ARBA00009765"/>
    </source>
</evidence>
<dbReference type="SUPFAM" id="SSF143865">
    <property type="entry name" value="CorA soluble domain-like"/>
    <property type="match status" value="1"/>
</dbReference>
<reference evidence="9 10" key="1">
    <citation type="submission" date="2018-06" db="EMBL/GenBank/DDBJ databases">
        <title>Extensive metabolic versatility and redundancy in microbially diverse, dynamic hydrothermal sediments.</title>
        <authorList>
            <person name="Dombrowski N."/>
            <person name="Teske A."/>
            <person name="Baker B.J."/>
        </authorList>
    </citation>
    <scope>NUCLEOTIDE SEQUENCE [LARGE SCALE GENOMIC DNA]</scope>
    <source>
        <strain evidence="9">B35_G9</strain>
    </source>
</reference>
<sequence>MDGEKIYIIDYNEKKLDETVIKEIGDCSEYKKRDTVSWINVNGLDNGKEINKIGKNFGIHDLVLEDIMDTNQRPKIDEFEDYVFILVKMLTYNRKKKKIEIEQVSLIIGKSYVLTFQERKGDVFGAVRKRLENDKGRMRKLGSDFLAYALIDAIVDNYFIVLENVGEEIDRIEDKLIVNPNSSVLKTIHKLKKEMILVLKSVWPLREVIGNLKISESTCIERSTSIYFRDIYEHVLQFIDAVEIYRDMISGQLDIYLSSINNKMNDIMKFLTIIATIFIPPTFIAGIYGMNFRYMPEYHWRFGYPLILGVMVIIMVIMVIYFKRKKWF</sequence>
<evidence type="ECO:0000256" key="4">
    <source>
        <dbReference type="ARBA" id="ARBA00022475"/>
    </source>
</evidence>
<comment type="function">
    <text evidence="8">Mediates influx of magnesium ions.</text>
</comment>
<dbReference type="Proteomes" id="UP000282321">
    <property type="component" value="Unassembled WGS sequence"/>
</dbReference>
<dbReference type="Gene3D" id="1.20.58.340">
    <property type="entry name" value="Magnesium transport protein CorA, transmembrane region"/>
    <property type="match status" value="2"/>
</dbReference>
<keyword evidence="6 8" id="KW-1133">Transmembrane helix</keyword>
<keyword evidence="8" id="KW-0460">Magnesium</keyword>
<organism evidence="9 10">
    <name type="scientific">candidate division TA06 bacterium</name>
    <dbReference type="NCBI Taxonomy" id="2250710"/>
    <lineage>
        <taxon>Bacteria</taxon>
        <taxon>Bacteria division TA06</taxon>
    </lineage>
</organism>
<dbReference type="InterPro" id="IPR045861">
    <property type="entry name" value="CorA_cytoplasmic_dom"/>
</dbReference>
<dbReference type="PANTHER" id="PTHR46494:SF1">
    <property type="entry name" value="CORA FAMILY METAL ION TRANSPORTER (EUROFUNG)"/>
    <property type="match status" value="1"/>
</dbReference>
<dbReference type="Pfam" id="PF01544">
    <property type="entry name" value="CorA"/>
    <property type="match status" value="1"/>
</dbReference>
<comment type="similarity">
    <text evidence="2 8">Belongs to the CorA metal ion transporter (MIT) (TC 1.A.35) family.</text>
</comment>
<evidence type="ECO:0000256" key="6">
    <source>
        <dbReference type="ARBA" id="ARBA00022989"/>
    </source>
</evidence>
<comment type="subcellular location">
    <subcellularLocation>
        <location evidence="1">Cell membrane</location>
        <topology evidence="1">Multi-pass membrane protein</topology>
    </subcellularLocation>
    <subcellularLocation>
        <location evidence="8">Membrane</location>
        <topology evidence="8">Multi-pass membrane protein</topology>
    </subcellularLocation>
</comment>
<protein>
    <recommendedName>
        <fullName evidence="8">Magnesium transport protein CorA</fullName>
    </recommendedName>
</protein>
<dbReference type="EMBL" id="QNBC01000027">
    <property type="protein sequence ID" value="RKX67051.1"/>
    <property type="molecule type" value="Genomic_DNA"/>
</dbReference>
<keyword evidence="5 8" id="KW-0812">Transmembrane</keyword>
<feature type="transmembrane region" description="Helical" evidence="8">
    <location>
        <begin position="302"/>
        <end position="322"/>
    </location>
</feature>
<evidence type="ECO:0000313" key="10">
    <source>
        <dbReference type="Proteomes" id="UP000282321"/>
    </source>
</evidence>
<dbReference type="NCBIfam" id="TIGR00383">
    <property type="entry name" value="corA"/>
    <property type="match status" value="1"/>
</dbReference>
<dbReference type="GO" id="GO:0050897">
    <property type="term" value="F:cobalt ion binding"/>
    <property type="evidence" value="ECO:0007669"/>
    <property type="project" value="TreeGrafter"/>
</dbReference>
<dbReference type="GO" id="GO:0000287">
    <property type="term" value="F:magnesium ion binding"/>
    <property type="evidence" value="ECO:0007669"/>
    <property type="project" value="TreeGrafter"/>
</dbReference>
<evidence type="ECO:0000256" key="3">
    <source>
        <dbReference type="ARBA" id="ARBA00022448"/>
    </source>
</evidence>
<dbReference type="InterPro" id="IPR045863">
    <property type="entry name" value="CorA_TM1_TM2"/>
</dbReference>
<evidence type="ECO:0000256" key="5">
    <source>
        <dbReference type="ARBA" id="ARBA00022692"/>
    </source>
</evidence>
<dbReference type="GO" id="GO:0015087">
    <property type="term" value="F:cobalt ion transmembrane transporter activity"/>
    <property type="evidence" value="ECO:0007669"/>
    <property type="project" value="UniProtKB-UniRule"/>
</dbReference>
<dbReference type="GO" id="GO:0015095">
    <property type="term" value="F:magnesium ion transmembrane transporter activity"/>
    <property type="evidence" value="ECO:0007669"/>
    <property type="project" value="UniProtKB-UniRule"/>
</dbReference>
<gene>
    <name evidence="8 9" type="primary">corA</name>
    <name evidence="9" type="ORF">DRP44_02980</name>
</gene>
<feature type="transmembrane region" description="Helical" evidence="8">
    <location>
        <begin position="270"/>
        <end position="290"/>
    </location>
</feature>
<dbReference type="Gene3D" id="3.30.460.20">
    <property type="entry name" value="CorA soluble domain-like"/>
    <property type="match status" value="1"/>
</dbReference>